<proteinExistence type="predicted"/>
<keyword evidence="1" id="KW-0812">Transmembrane</keyword>
<name>A0A1I3MP69_9SPIR</name>
<keyword evidence="1" id="KW-1133">Transmembrane helix</keyword>
<dbReference type="AlphaFoldDB" id="A0A1I3MP69"/>
<organism evidence="2 3">
    <name type="scientific">Treponema bryantii</name>
    <dbReference type="NCBI Taxonomy" id="163"/>
    <lineage>
        <taxon>Bacteria</taxon>
        <taxon>Pseudomonadati</taxon>
        <taxon>Spirochaetota</taxon>
        <taxon>Spirochaetia</taxon>
        <taxon>Spirochaetales</taxon>
        <taxon>Treponemataceae</taxon>
        <taxon>Treponema</taxon>
    </lineage>
</organism>
<gene>
    <name evidence="2" type="ORF">SAMN04487775_11015</name>
</gene>
<feature type="transmembrane region" description="Helical" evidence="1">
    <location>
        <begin position="85"/>
        <end position="104"/>
    </location>
</feature>
<evidence type="ECO:0000313" key="3">
    <source>
        <dbReference type="Proteomes" id="UP000182737"/>
    </source>
</evidence>
<evidence type="ECO:0000313" key="2">
    <source>
        <dbReference type="EMBL" id="SFI98600.1"/>
    </source>
</evidence>
<evidence type="ECO:0000256" key="1">
    <source>
        <dbReference type="SAM" id="Phobius"/>
    </source>
</evidence>
<accession>A0A1I3MP69</accession>
<evidence type="ECO:0008006" key="4">
    <source>
        <dbReference type="Google" id="ProtNLM"/>
    </source>
</evidence>
<sequence>MAIPTRILEEINNSEADAKNFYPVYGKENIDAAINELKKSDEEILNTYSVQAMRAAVANKLNGNTRGSTRANGNANILKFPATRFISYAAAAVLLAAIIIPAGLKNSKVAATQAPTERVKGNAPAATSGEPQIKLYRQKGLEIQALKDGDFARSGDVIQITYNAGESEYGVIFSVDGNGNITRHFPENSWNAAKLEHRADETPLDFSYELDNAPDFECFVMVTSKKQFTLNDIENKIKNKTDIDYITQLSYLPKKTEAVTFTLEK</sequence>
<keyword evidence="1" id="KW-0472">Membrane</keyword>
<keyword evidence="3" id="KW-1185">Reference proteome</keyword>
<dbReference type="OrthoDB" id="371348at2"/>
<dbReference type="Proteomes" id="UP000182737">
    <property type="component" value="Unassembled WGS sequence"/>
</dbReference>
<reference evidence="3" key="1">
    <citation type="submission" date="2016-10" db="EMBL/GenBank/DDBJ databases">
        <authorList>
            <person name="Varghese N."/>
            <person name="Submissions S."/>
        </authorList>
    </citation>
    <scope>NUCLEOTIDE SEQUENCE [LARGE SCALE GENOMIC DNA]</scope>
    <source>
        <strain evidence="3">XBD1002</strain>
    </source>
</reference>
<dbReference type="RefSeq" id="WP_074933067.1">
    <property type="nucleotide sequence ID" value="NZ_FORI01000010.1"/>
</dbReference>
<dbReference type="EMBL" id="FORI01000010">
    <property type="protein sequence ID" value="SFI98600.1"/>
    <property type="molecule type" value="Genomic_DNA"/>
</dbReference>
<protein>
    <recommendedName>
        <fullName evidence="4">DUF4384 domain-containing protein</fullName>
    </recommendedName>
</protein>